<reference evidence="4 5" key="1">
    <citation type="submission" date="2019-05" db="EMBL/GenBank/DDBJ databases">
        <title>Emergence of the Ug99 lineage of the wheat stem rust pathogen through somatic hybridization.</title>
        <authorList>
            <person name="Li F."/>
            <person name="Upadhyaya N.M."/>
            <person name="Sperschneider J."/>
            <person name="Matny O."/>
            <person name="Nguyen-Phuc H."/>
            <person name="Mago R."/>
            <person name="Raley C."/>
            <person name="Miller M.E."/>
            <person name="Silverstein K.A.T."/>
            <person name="Henningsen E."/>
            <person name="Hirsch C.D."/>
            <person name="Visser B."/>
            <person name="Pretorius Z.A."/>
            <person name="Steffenson B.J."/>
            <person name="Schwessinger B."/>
            <person name="Dodds P.N."/>
            <person name="Figueroa M."/>
        </authorList>
    </citation>
    <scope>NUCLEOTIDE SEQUENCE [LARGE SCALE GENOMIC DNA]</scope>
    <source>
        <strain evidence="2">21-0</strain>
        <strain evidence="3 5">Ug99</strain>
    </source>
</reference>
<dbReference type="Proteomes" id="UP000324748">
    <property type="component" value="Unassembled WGS sequence"/>
</dbReference>
<evidence type="ECO:0000313" key="2">
    <source>
        <dbReference type="EMBL" id="KAA1117441.1"/>
    </source>
</evidence>
<feature type="region of interest" description="Disordered" evidence="1">
    <location>
        <begin position="88"/>
        <end position="115"/>
    </location>
</feature>
<keyword evidence="4" id="KW-1185">Reference proteome</keyword>
<feature type="compositionally biased region" description="Polar residues" evidence="1">
    <location>
        <begin position="88"/>
        <end position="98"/>
    </location>
</feature>
<gene>
    <name evidence="2" type="ORF">PGT21_007535</name>
    <name evidence="3" type="ORF">PGTUg99_009290</name>
</gene>
<dbReference type="EMBL" id="VDEP01000243">
    <property type="protein sequence ID" value="KAA1120511.1"/>
    <property type="molecule type" value="Genomic_DNA"/>
</dbReference>
<comment type="caution">
    <text evidence="2">The sequence shown here is derived from an EMBL/GenBank/DDBJ whole genome shotgun (WGS) entry which is preliminary data.</text>
</comment>
<evidence type="ECO:0000313" key="3">
    <source>
        <dbReference type="EMBL" id="KAA1120511.1"/>
    </source>
</evidence>
<proteinExistence type="predicted"/>
<protein>
    <submittedName>
        <fullName evidence="2">Uncharacterized protein</fullName>
    </submittedName>
</protein>
<dbReference type="EMBL" id="VSWC01000002">
    <property type="protein sequence ID" value="KAA1117441.1"/>
    <property type="molecule type" value="Genomic_DNA"/>
</dbReference>
<accession>A0A5B0QVV0</accession>
<evidence type="ECO:0000313" key="4">
    <source>
        <dbReference type="Proteomes" id="UP000324748"/>
    </source>
</evidence>
<dbReference type="Proteomes" id="UP000325313">
    <property type="component" value="Unassembled WGS sequence"/>
</dbReference>
<organism evidence="2 4">
    <name type="scientific">Puccinia graminis f. sp. tritici</name>
    <dbReference type="NCBI Taxonomy" id="56615"/>
    <lineage>
        <taxon>Eukaryota</taxon>
        <taxon>Fungi</taxon>
        <taxon>Dikarya</taxon>
        <taxon>Basidiomycota</taxon>
        <taxon>Pucciniomycotina</taxon>
        <taxon>Pucciniomycetes</taxon>
        <taxon>Pucciniales</taxon>
        <taxon>Pucciniaceae</taxon>
        <taxon>Puccinia</taxon>
    </lineage>
</organism>
<evidence type="ECO:0000313" key="5">
    <source>
        <dbReference type="Proteomes" id="UP000325313"/>
    </source>
</evidence>
<evidence type="ECO:0000256" key="1">
    <source>
        <dbReference type="SAM" id="MobiDB-lite"/>
    </source>
</evidence>
<dbReference type="AlphaFoldDB" id="A0A5B0QVV0"/>
<sequence length="115" mass="13248">MSSLACIPPDPHPDLFRLKSGPRWVTKLWATNYIRICIDELKSGHEWRGQKRIYVEQREDGARRTISKEPRDPLVSLYRTEGLGDTYINTSGKANSEDGQLCAEQQENDDKHSKF</sequence>
<name>A0A5B0QVV0_PUCGR</name>